<evidence type="ECO:0000313" key="3">
    <source>
        <dbReference type="Proteomes" id="UP001432166"/>
    </source>
</evidence>
<organism evidence="2 3">
    <name type="scientific">Streptomyces tauricus</name>
    <dbReference type="NCBI Taxonomy" id="68274"/>
    <lineage>
        <taxon>Bacteria</taxon>
        <taxon>Bacillati</taxon>
        <taxon>Actinomycetota</taxon>
        <taxon>Actinomycetes</taxon>
        <taxon>Kitasatosporales</taxon>
        <taxon>Streptomycetaceae</taxon>
        <taxon>Streptomyces</taxon>
        <taxon>Streptomyces aurantiacus group</taxon>
    </lineage>
</organism>
<dbReference type="EMBL" id="CP108133">
    <property type="protein sequence ID" value="WTP50444.1"/>
    <property type="molecule type" value="Genomic_DNA"/>
</dbReference>
<dbReference type="RefSeq" id="WP_246570276.1">
    <property type="nucleotide sequence ID" value="NZ_BMVY01000006.1"/>
</dbReference>
<evidence type="ECO:0000256" key="1">
    <source>
        <dbReference type="SAM" id="MobiDB-lite"/>
    </source>
</evidence>
<feature type="region of interest" description="Disordered" evidence="1">
    <location>
        <begin position="1"/>
        <end position="27"/>
    </location>
</feature>
<keyword evidence="3" id="KW-1185">Reference proteome</keyword>
<protein>
    <submittedName>
        <fullName evidence="2">Uncharacterized protein</fullName>
    </submittedName>
</protein>
<proteinExistence type="predicted"/>
<gene>
    <name evidence="2" type="ORF">OG288_20285</name>
</gene>
<reference evidence="2" key="1">
    <citation type="submission" date="2022-10" db="EMBL/GenBank/DDBJ databases">
        <title>The complete genomes of actinobacterial strains from the NBC collection.</title>
        <authorList>
            <person name="Joergensen T.S."/>
            <person name="Alvarez Arevalo M."/>
            <person name="Sterndorff E.B."/>
            <person name="Faurdal D."/>
            <person name="Vuksanovic O."/>
            <person name="Mourched A.-S."/>
            <person name="Charusanti P."/>
            <person name="Shaw S."/>
            <person name="Blin K."/>
            <person name="Weber T."/>
        </authorList>
    </citation>
    <scope>NUCLEOTIDE SEQUENCE</scope>
    <source>
        <strain evidence="2">NBC_00189</strain>
    </source>
</reference>
<name>A0ABZ1JHE4_9ACTN</name>
<dbReference type="Proteomes" id="UP001432166">
    <property type="component" value="Chromosome"/>
</dbReference>
<sequence length="47" mass="5083">MGGRVAWTDEDDGPVDGGSPRISETNPGDCPVLDVLMCLNRPLDRRV</sequence>
<evidence type="ECO:0000313" key="2">
    <source>
        <dbReference type="EMBL" id="WTP50444.1"/>
    </source>
</evidence>
<accession>A0ABZ1JHE4</accession>